<feature type="region of interest" description="Disordered" evidence="1">
    <location>
        <begin position="1006"/>
        <end position="1167"/>
    </location>
</feature>
<feature type="compositionally biased region" description="Basic and acidic residues" evidence="1">
    <location>
        <begin position="505"/>
        <end position="524"/>
    </location>
</feature>
<dbReference type="VEuPathDB" id="ToxoDB:TGP89_239880"/>
<dbReference type="Proteomes" id="UP000028828">
    <property type="component" value="Unassembled WGS sequence"/>
</dbReference>
<organism evidence="2 3">
    <name type="scientific">Toxoplasma gondii p89</name>
    <dbReference type="NCBI Taxonomy" id="943119"/>
    <lineage>
        <taxon>Eukaryota</taxon>
        <taxon>Sar</taxon>
        <taxon>Alveolata</taxon>
        <taxon>Apicomplexa</taxon>
        <taxon>Conoidasida</taxon>
        <taxon>Coccidia</taxon>
        <taxon>Eucoccidiorida</taxon>
        <taxon>Eimeriorina</taxon>
        <taxon>Sarcocystidae</taxon>
        <taxon>Toxoplasma</taxon>
    </lineage>
</organism>
<feature type="compositionally biased region" description="Basic and acidic residues" evidence="1">
    <location>
        <begin position="1067"/>
        <end position="1099"/>
    </location>
</feature>
<gene>
    <name evidence="2" type="ORF">TGP89_239880</name>
</gene>
<feature type="region of interest" description="Disordered" evidence="1">
    <location>
        <begin position="860"/>
        <end position="887"/>
    </location>
</feature>
<feature type="region of interest" description="Disordered" evidence="1">
    <location>
        <begin position="949"/>
        <end position="972"/>
    </location>
</feature>
<keyword evidence="2" id="KW-0472">Membrane</keyword>
<keyword evidence="2" id="KW-0812">Transmembrane</keyword>
<feature type="compositionally biased region" description="Basic and acidic residues" evidence="1">
    <location>
        <begin position="545"/>
        <end position="555"/>
    </location>
</feature>
<proteinExistence type="predicted"/>
<dbReference type="AlphaFoldDB" id="A0A086K3N8"/>
<evidence type="ECO:0000313" key="2">
    <source>
        <dbReference type="EMBL" id="KFG39006.1"/>
    </source>
</evidence>
<feature type="compositionally biased region" description="Polar residues" evidence="1">
    <location>
        <begin position="645"/>
        <end position="675"/>
    </location>
</feature>
<feature type="compositionally biased region" description="Basic and acidic residues" evidence="1">
    <location>
        <begin position="593"/>
        <end position="623"/>
    </location>
</feature>
<feature type="region of interest" description="Disordered" evidence="1">
    <location>
        <begin position="78"/>
        <end position="143"/>
    </location>
</feature>
<dbReference type="EMBL" id="AEYI02001307">
    <property type="protein sequence ID" value="KFG39006.1"/>
    <property type="molecule type" value="Genomic_DNA"/>
</dbReference>
<feature type="compositionally biased region" description="Basic and acidic residues" evidence="1">
    <location>
        <begin position="916"/>
        <end position="932"/>
    </location>
</feature>
<feature type="region of interest" description="Disordered" evidence="1">
    <location>
        <begin position="315"/>
        <end position="360"/>
    </location>
</feature>
<feature type="region of interest" description="Disordered" evidence="1">
    <location>
        <begin position="505"/>
        <end position="823"/>
    </location>
</feature>
<feature type="compositionally biased region" description="Polar residues" evidence="1">
    <location>
        <begin position="951"/>
        <end position="972"/>
    </location>
</feature>
<reference evidence="2 3" key="1">
    <citation type="submission" date="2014-03" db="EMBL/GenBank/DDBJ databases">
        <authorList>
            <person name="Sibley D."/>
            <person name="Venepally P."/>
            <person name="Karamycheva S."/>
            <person name="Hadjithomas M."/>
            <person name="Khan A."/>
            <person name="Brunk B."/>
            <person name="Roos D."/>
            <person name="Caler E."/>
            <person name="Lorenzi H."/>
        </authorList>
    </citation>
    <scope>NUCLEOTIDE SEQUENCE [LARGE SCALE GENOMIC DNA]</scope>
    <source>
        <strain evidence="3">p89</strain>
    </source>
</reference>
<feature type="compositionally biased region" description="Basic and acidic residues" evidence="1">
    <location>
        <begin position="1115"/>
        <end position="1129"/>
    </location>
</feature>
<evidence type="ECO:0000256" key="1">
    <source>
        <dbReference type="SAM" id="MobiDB-lite"/>
    </source>
</evidence>
<feature type="compositionally biased region" description="Polar residues" evidence="1">
    <location>
        <begin position="806"/>
        <end position="818"/>
    </location>
</feature>
<evidence type="ECO:0000313" key="3">
    <source>
        <dbReference type="Proteomes" id="UP000028828"/>
    </source>
</evidence>
<feature type="region of interest" description="Disordered" evidence="1">
    <location>
        <begin position="916"/>
        <end position="935"/>
    </location>
</feature>
<protein>
    <submittedName>
        <fullName evidence="2">Putative transmembrane protein</fullName>
    </submittedName>
</protein>
<feature type="compositionally biased region" description="Low complexity" evidence="1">
    <location>
        <begin position="89"/>
        <end position="101"/>
    </location>
</feature>
<dbReference type="OrthoDB" id="331489at2759"/>
<feature type="compositionally biased region" description="Polar residues" evidence="1">
    <location>
        <begin position="1026"/>
        <end position="1050"/>
    </location>
</feature>
<feature type="compositionally biased region" description="Polar residues" evidence="1">
    <location>
        <begin position="763"/>
        <end position="780"/>
    </location>
</feature>
<feature type="region of interest" description="Disordered" evidence="1">
    <location>
        <begin position="239"/>
        <end position="258"/>
    </location>
</feature>
<sequence>MAAMKVGGQKACLLVSAALALLCMTGLPAPYTIVSAALFASEGFSVKASDNKLQRKSGGTGWAGIRTGFRKKGKLFSLAESSPDDSDDSASPATNASDPAPEQGKGRSTENSRAADKTGVSSSLEGFSFDDNRSPAEKGAPQNRQEALLAAAVGFSLTLRLLEQNEESVITTPGVLSSVVWATEALNNVAKSDVGEDMDMQRLAKATDHIVQAINKLEDVFRAWADLERSVREVGDILSTSATHNESSGPPDSAESSKTIGNQLLQLGDELKMFTLAEICTATERNPVSADTFTPPTRFPELPQIQNADHSFSATQELSPGHEDSDSQGGTSPLFNATETTESHNPTTDVGIPPELVVPSPNPLQYVSTQRNSTISESANVLASSAPQAEPEVDQNVTTVIPPVSLINSEVESTPDDNNPAFSAAANSLSTVTEEQEVISHLARTQSSSVTRPIHDFAAAALPSQPSSAVSALENAVNSFSASSVPVNTQEAVISFTEKNGETWLLEKRSDNERSEESSTRQGDEAGSSVEQNEEAAAEAQVKQNGDDETRAADKLEEEPGTGKEEHDGLTDEKKEDFIEDFDSGSSAPPLKVDGKSEEEDHHGGEEGTQHQDVADERAKTEDIPIESTRVSTETRTGGGYPPTVTENNVSTDPVLSEQLSSQNGQEHSRSTAYSSADGAETPKERFVSHTSNSNREPGRGEAEENSLALGGNVRGEADVAAATSLPPASVEDQFTVSQEQDESLTAMVVEDHGNALDAADLQLTTPDTVSNEDGQSVKEQTTHKEPDHTQFLTGTPSIPRHELPENNTTSASDNGNEATGYLNEENHGSALETRVSLDGSSDDLTVVPGDPNILASASQEVLESGPEPDEHARGSPMEILSGSDAETPHVQLRSPTVEMKEAIEIRKSAAEVMPIDRLDPNPNDHGKDSSDKVSMVDGLRTDKHDLALETNDSSASGNKTFLSTAPPEVSNTKPAGDFLHTEHLLDNGNETKNVFLAPGSHLEHASTHRVQGFQESDGQEDEIAEQTTSASRRPSEQTGGQADESTNTVGGRMSQIDANSRRKRRDGIAELGEKKSGRGQRESNETADKEGSSDDFLPRHNKHGSSSRGTVNGKEPEPAEERETKDNGPSDEAGQNTGEGETDEKTDGSNSQMAESEATSDRTESDIDKFLKSENLAELMKAKTLEDLRRILGPYMKVTIKDALAFKELSDKLKDAGVKEAEIRGMMATENTPWRAFAMKIGLSERSTETLERCLSKLVR</sequence>
<feature type="compositionally biased region" description="Basic and acidic residues" evidence="1">
    <location>
        <begin position="104"/>
        <end position="116"/>
    </location>
</feature>
<accession>A0A086K3N8</accession>
<name>A0A086K3N8_TOXGO</name>
<feature type="compositionally biased region" description="Polar residues" evidence="1">
    <location>
        <begin position="327"/>
        <end position="348"/>
    </location>
</feature>
<comment type="caution">
    <text evidence="2">The sequence shown here is derived from an EMBL/GenBank/DDBJ whole genome shotgun (WGS) entry which is preliminary data.</text>
</comment>
<feature type="compositionally biased region" description="Basic and acidic residues" evidence="1">
    <location>
        <begin position="561"/>
        <end position="577"/>
    </location>
</feature>